<dbReference type="AlphaFoldDB" id="A0AA40B0R4"/>
<reference evidence="2" key="1">
    <citation type="submission" date="2023-06" db="EMBL/GenBank/DDBJ databases">
        <title>Genome-scale phylogeny and comparative genomics of the fungal order Sordariales.</title>
        <authorList>
            <consortium name="Lawrence Berkeley National Laboratory"/>
            <person name="Hensen N."/>
            <person name="Bonometti L."/>
            <person name="Westerberg I."/>
            <person name="Brannstrom I.O."/>
            <person name="Guillou S."/>
            <person name="Cros-Aarteil S."/>
            <person name="Calhoun S."/>
            <person name="Haridas S."/>
            <person name="Kuo A."/>
            <person name="Mondo S."/>
            <person name="Pangilinan J."/>
            <person name="Riley R."/>
            <person name="Labutti K."/>
            <person name="Andreopoulos B."/>
            <person name="Lipzen A."/>
            <person name="Chen C."/>
            <person name="Yanf M."/>
            <person name="Daum C."/>
            <person name="Ng V."/>
            <person name="Clum A."/>
            <person name="Steindorff A."/>
            <person name="Ohm R."/>
            <person name="Martin F."/>
            <person name="Silar P."/>
            <person name="Natvig D."/>
            <person name="Lalanne C."/>
            <person name="Gautier V."/>
            <person name="Ament-Velasquez S.L."/>
            <person name="Kruys A."/>
            <person name="Hutchinson M.I."/>
            <person name="Powell A.J."/>
            <person name="Barry K."/>
            <person name="Miller A.N."/>
            <person name="Grigoriev I.V."/>
            <person name="Debuchy R."/>
            <person name="Gladieux P."/>
            <person name="Thoren M.H."/>
            <person name="Johannesson H."/>
        </authorList>
    </citation>
    <scope>NUCLEOTIDE SEQUENCE</scope>
    <source>
        <strain evidence="2">SMH4607-1</strain>
    </source>
</reference>
<comment type="caution">
    <text evidence="2">The sequence shown here is derived from an EMBL/GenBank/DDBJ whole genome shotgun (WGS) entry which is preliminary data.</text>
</comment>
<sequence length="268" mass="29245">MRDLTTADVAFLLCTSQHGARYRLTLETTYGLVIDLAIDGGITIGLQPPPTTPTLANTTGRIPRALAAPPSPAQSMSIDAILLSPVSPTGAVPFSSQLPPPSPENTPPRKSRSPPSPPGPGCRYRIWPDFRSSTYIFYAPNWPGNPAGEKHVPEAEVEARYPGEWFDAWIEWVERGERAVIEAREAELRWEQGRGRESGTGGGHFRNPFKDEGERTLWMVEGLLLACWLGLQEGVGGVEYQPEGEIYVLDGKGGGGGVLRRFLEAVRI</sequence>
<evidence type="ECO:0000256" key="1">
    <source>
        <dbReference type="SAM" id="MobiDB-lite"/>
    </source>
</evidence>
<name>A0AA40B0R4_9PEZI</name>
<accession>A0AA40B0R4</accession>
<keyword evidence="3" id="KW-1185">Reference proteome</keyword>
<dbReference type="EMBL" id="JAUKUA010000002">
    <property type="protein sequence ID" value="KAK0725559.1"/>
    <property type="molecule type" value="Genomic_DNA"/>
</dbReference>
<gene>
    <name evidence="2" type="ORF">B0H67DRAFT_135356</name>
</gene>
<protein>
    <submittedName>
        <fullName evidence="2">Uncharacterized protein</fullName>
    </submittedName>
</protein>
<dbReference type="Proteomes" id="UP001172102">
    <property type="component" value="Unassembled WGS sequence"/>
</dbReference>
<feature type="region of interest" description="Disordered" evidence="1">
    <location>
        <begin position="91"/>
        <end position="123"/>
    </location>
</feature>
<evidence type="ECO:0000313" key="2">
    <source>
        <dbReference type="EMBL" id="KAK0725559.1"/>
    </source>
</evidence>
<evidence type="ECO:0000313" key="3">
    <source>
        <dbReference type="Proteomes" id="UP001172102"/>
    </source>
</evidence>
<organism evidence="2 3">
    <name type="scientific">Lasiosphaeris hirsuta</name>
    <dbReference type="NCBI Taxonomy" id="260670"/>
    <lineage>
        <taxon>Eukaryota</taxon>
        <taxon>Fungi</taxon>
        <taxon>Dikarya</taxon>
        <taxon>Ascomycota</taxon>
        <taxon>Pezizomycotina</taxon>
        <taxon>Sordariomycetes</taxon>
        <taxon>Sordariomycetidae</taxon>
        <taxon>Sordariales</taxon>
        <taxon>Lasiosphaeriaceae</taxon>
        <taxon>Lasiosphaeris</taxon>
    </lineage>
</organism>
<proteinExistence type="predicted"/>